<reference evidence="2 3" key="1">
    <citation type="journal article" date="2015" name="Genome Announc.">
        <title>Complete Genome Sequence of Cupriavidus basilensis 4G11, Isolated from the Oak Ridge Field Research Center Site.</title>
        <authorList>
            <person name="Ray J."/>
            <person name="Waters R.J."/>
            <person name="Skerker J.M."/>
            <person name="Kuehl J.V."/>
            <person name="Price M.N."/>
            <person name="Huang J."/>
            <person name="Chakraborty R."/>
            <person name="Arkin A.P."/>
            <person name="Deutschbauer A."/>
        </authorList>
    </citation>
    <scope>NUCLEOTIDE SEQUENCE [LARGE SCALE GENOMIC DNA]</scope>
    <source>
        <strain evidence="2">4G11</strain>
    </source>
</reference>
<protein>
    <submittedName>
        <fullName evidence="2">Putative transmembrane anti-sigma factor</fullName>
    </submittedName>
</protein>
<dbReference type="Pfam" id="PF13490">
    <property type="entry name" value="zf-HC2"/>
    <property type="match status" value="1"/>
</dbReference>
<dbReference type="STRING" id="68895.RR42_m3366"/>
<evidence type="ECO:0000259" key="1">
    <source>
        <dbReference type="Pfam" id="PF13490"/>
    </source>
</evidence>
<dbReference type="InterPro" id="IPR041916">
    <property type="entry name" value="Anti_sigma_zinc_sf"/>
</dbReference>
<dbReference type="RefSeq" id="WP_043349050.1">
    <property type="nucleotide sequence ID" value="NZ_CP010536.1"/>
</dbReference>
<keyword evidence="3" id="KW-1185">Reference proteome</keyword>
<evidence type="ECO:0000313" key="3">
    <source>
        <dbReference type="Proteomes" id="UP000031843"/>
    </source>
</evidence>
<proteinExistence type="predicted"/>
<keyword evidence="2" id="KW-0812">Transmembrane</keyword>
<dbReference type="OrthoDB" id="191790at2"/>
<dbReference type="InterPro" id="IPR027383">
    <property type="entry name" value="Znf_put"/>
</dbReference>
<organism evidence="2 3">
    <name type="scientific">Cupriavidus basilensis</name>
    <dbReference type="NCBI Taxonomy" id="68895"/>
    <lineage>
        <taxon>Bacteria</taxon>
        <taxon>Pseudomonadati</taxon>
        <taxon>Pseudomonadota</taxon>
        <taxon>Betaproteobacteria</taxon>
        <taxon>Burkholderiales</taxon>
        <taxon>Burkholderiaceae</taxon>
        <taxon>Cupriavidus</taxon>
    </lineage>
</organism>
<dbReference type="Proteomes" id="UP000031843">
    <property type="component" value="Chromosome main"/>
</dbReference>
<dbReference type="Gene3D" id="1.10.10.1320">
    <property type="entry name" value="Anti-sigma factor, zinc-finger domain"/>
    <property type="match status" value="1"/>
</dbReference>
<dbReference type="AlphaFoldDB" id="A0A0C4YFJ3"/>
<evidence type="ECO:0000313" key="2">
    <source>
        <dbReference type="EMBL" id="AJG20734.1"/>
    </source>
</evidence>
<keyword evidence="2" id="KW-0472">Membrane</keyword>
<gene>
    <name evidence="2" type="ORF">RR42_m3366</name>
</gene>
<feature type="domain" description="Putative zinc-finger" evidence="1">
    <location>
        <begin position="5"/>
        <end position="37"/>
    </location>
</feature>
<sequence length="261" mass="29220">MDHKQAFELLPGYLDQELSLSEALEFERHLADCEQCRQVYAQHRLVSAQLRQADLRVAAPQALVKRIKAALPARRPLWQRLGERFGQWRGGGSLAWAPAGAMLMSVVALTWSVGLYLSVPSSETRLTQELVDNHIRSLQVNHLSDVISTDRHTVKPWFDGKLDFAPPVVDLVQQGYPLVGGRLDYLNGRAVAVMVYRYKLHPINLYVWPGNDAGATPRLYAQQGYHLAHWSAAGMNYWAITDAGEAELNGFITDLRAHPAS</sequence>
<dbReference type="EMBL" id="CP010536">
    <property type="protein sequence ID" value="AJG20734.1"/>
    <property type="molecule type" value="Genomic_DNA"/>
</dbReference>
<name>A0A0C4YFJ3_9BURK</name>
<accession>A0A0C4YFJ3</accession>
<dbReference type="KEGG" id="cbw:RR42_m3366"/>